<dbReference type="EMBL" id="DTDJ01000043">
    <property type="protein sequence ID" value="HGL17898.1"/>
    <property type="molecule type" value="Genomic_DNA"/>
</dbReference>
<evidence type="ECO:0000313" key="1">
    <source>
        <dbReference type="EMBL" id="HEN27683.1"/>
    </source>
</evidence>
<dbReference type="AlphaFoldDB" id="A0A7C2K4L8"/>
<dbReference type="InterPro" id="IPR036249">
    <property type="entry name" value="Thioredoxin-like_sf"/>
</dbReference>
<reference evidence="1" key="1">
    <citation type="journal article" date="2020" name="mSystems">
        <title>Genome- and Community-Level Interaction Insights into Carbon Utilization and Element Cycling Functions of Hydrothermarchaeota in Hydrothermal Sediment.</title>
        <authorList>
            <person name="Zhou Z."/>
            <person name="Liu Y."/>
            <person name="Xu W."/>
            <person name="Pan J."/>
            <person name="Luo Z.H."/>
            <person name="Li M."/>
        </authorList>
    </citation>
    <scope>NUCLEOTIDE SEQUENCE [LARGE SCALE GENOMIC DNA]</scope>
    <source>
        <strain evidence="1">SpSt-34</strain>
        <strain evidence="2">SpSt-69</strain>
    </source>
</reference>
<organism evidence="1">
    <name type="scientific">candidate division WOR-3 bacterium</name>
    <dbReference type="NCBI Taxonomy" id="2052148"/>
    <lineage>
        <taxon>Bacteria</taxon>
        <taxon>Bacteria division WOR-3</taxon>
    </lineage>
</organism>
<dbReference type="EMBL" id="DTDJ01000043">
    <property type="protein sequence ID" value="HGL18009.1"/>
    <property type="molecule type" value="Genomic_DNA"/>
</dbReference>
<name>A0A7C2K4L8_UNCW3</name>
<dbReference type="CDD" id="cd02980">
    <property type="entry name" value="TRX_Fd_family"/>
    <property type="match status" value="1"/>
</dbReference>
<dbReference type="EMBL" id="DSOL01000093">
    <property type="protein sequence ID" value="HEN27683.1"/>
    <property type="molecule type" value="Genomic_DNA"/>
</dbReference>
<dbReference type="Gene3D" id="3.40.30.10">
    <property type="entry name" value="Glutaredoxin"/>
    <property type="match status" value="1"/>
</dbReference>
<dbReference type="SUPFAM" id="SSF52833">
    <property type="entry name" value="Thioredoxin-like"/>
    <property type="match status" value="1"/>
</dbReference>
<sequence>MKLEDLRKIREKAEKELKLREGKARVKIVVGMGTSGIAAGAREVLKAFIDEVEKRNLQDVIVTQSGEKGLSSHEPIAEVWEEGKPIVVYGNLTPDAARRIVAEHIVNGNPVTEYVIEVKEA</sequence>
<comment type="caution">
    <text evidence="1">The sequence shown here is derived from an EMBL/GenBank/DDBJ whole genome shotgun (WGS) entry which is preliminary data.</text>
</comment>
<protein>
    <submittedName>
        <fullName evidence="1">(2Fe-2S) ferredoxin domain-containing protein</fullName>
    </submittedName>
</protein>
<proteinExistence type="predicted"/>
<evidence type="ECO:0000313" key="3">
    <source>
        <dbReference type="EMBL" id="HGL18009.1"/>
    </source>
</evidence>
<evidence type="ECO:0000313" key="2">
    <source>
        <dbReference type="EMBL" id="HGL17898.1"/>
    </source>
</evidence>
<accession>A0A7C2K4L8</accession>
<gene>
    <name evidence="1" type="ORF">ENQ77_03280</name>
    <name evidence="2" type="ORF">ENU66_06200</name>
    <name evidence="3" type="ORF">ENU66_06765</name>
</gene>